<comment type="caution">
    <text evidence="2">The sequence shown here is derived from an EMBL/GenBank/DDBJ whole genome shotgun (WGS) entry which is preliminary data.</text>
</comment>
<keyword evidence="3" id="KW-1185">Reference proteome</keyword>
<evidence type="ECO:0000313" key="2">
    <source>
        <dbReference type="EMBL" id="KAG7370833.1"/>
    </source>
</evidence>
<proteinExistence type="predicted"/>
<feature type="region of interest" description="Disordered" evidence="1">
    <location>
        <begin position="216"/>
        <end position="261"/>
    </location>
</feature>
<feature type="compositionally biased region" description="Low complexity" evidence="1">
    <location>
        <begin position="1175"/>
        <end position="1185"/>
    </location>
</feature>
<accession>A0A9K3LZE6</accession>
<gene>
    <name evidence="2" type="ORF">IV203_019403</name>
</gene>
<reference evidence="2" key="1">
    <citation type="journal article" date="2021" name="Sci. Rep.">
        <title>Diploid genomic architecture of Nitzschia inconspicua, an elite biomass production diatom.</title>
        <authorList>
            <person name="Oliver A."/>
            <person name="Podell S."/>
            <person name="Pinowska A."/>
            <person name="Traller J.C."/>
            <person name="Smith S.R."/>
            <person name="McClure R."/>
            <person name="Beliaev A."/>
            <person name="Bohutskyi P."/>
            <person name="Hill E.A."/>
            <person name="Rabines A."/>
            <person name="Zheng H."/>
            <person name="Allen L.Z."/>
            <person name="Kuo A."/>
            <person name="Grigoriev I.V."/>
            <person name="Allen A.E."/>
            <person name="Hazlebeck D."/>
            <person name="Allen E.E."/>
        </authorList>
    </citation>
    <scope>NUCLEOTIDE SEQUENCE</scope>
    <source>
        <strain evidence="2">Hildebrandi</strain>
    </source>
</reference>
<sequence>MGIAAPVRTKSAKLIRILSISKKLVSTAATNLLTFCAQNASFTSRVATENAVYDEELADEDTTRRTKRSTHLFIHGDQQTVNDIIRGANNFLFFLEFLSPDATKTFLYVGVRNYLQVLYSSPGKTWLAVYEQRFPHLAHNLLMEVQDILLPFASIAKDAPTVTGLLQNPDMDTSPVLKALEGAATAAKDRRNVLLLAIQSHDDIRYSSPRPTWAWFTPPSARRPQLPRTDDRPDRRPPAKKTRTTSSAPSRPTDDARPKQPGMLICHQGRLPRCEMLFPLTDVEKAPLCFGWTFVGYSCRALASGKRCKFFHASSVQDIPDKQRQRFIDWVSTTPSISFAPGKGPSPEAAFLCAFKLRDIMPHTFAVCVPSYPLTSQDLSAVAVLSSRSHLSPVLSLCPPGQTSPSPASPPSEPIALPIHSKFLPTPHDPHLLQHPPMDLPSSERDRLVMSLDPTVQDAINCKYGKPTTSIYFCSEYVFRHVIPHLFASTFLDETSTESLRASCPLYRLYEELVNEFSPFDPHLARGYTPYLGFRDETEINLSRMHHVFAALIHLGMNVPRLVRWIGGPHLATHRNVPRIISSLRDSVDSQTLQDLERVFTIGSPRLCQAASTEANFLSFMRYGNHASARDNPDKLMQVFVKDAKRGFTLVVDDRLLPFIRDTHLTPIGIVDLDNPWKSERPVFDSTFRPEPWCFAINDWTDKRNEPDLQFPGSFRRLLTWIWNLRISYPDEPILIGDNDICGAFRLVKFNPEVVPMHGYRVGPYLGFATGQTFGDNVSAANFEVCAIARQQHASYLWKHSPDIVFRRAAAYVQRMKFPPLSEHPPTFAAANADSQNHGVFLPNGDRMAPPYPHQVDDCMFADIRHYFPLTSAASIIALEDAFGSTHPCQEHVLSMDKLELEYTESRLVVGHVPNSRRMVVELSPRRRSKLITYLSQEKWLQPRKATLVEIATVVGMIDSAAEFFPWARVQVLVLQDLLRDCIRQEYRRAIKSHTLVTQLRDFRRLLPHSLSNRFEQLRCRKLAEFVWRSRRHVQISRACTSALNVVYDYLVAAHPWEQPIGHIVSRDPAFFATTDASEQAVGVAIPSLSLWCFLPVSLPSWQLLKPPRKGRAQLHINTLEFIGILLGFIMTEAYISCSPCPHPHHQFYRWSAMIRQQSVGLGKCQRDPQPAADSSSSSLNTSSCLPSAKRTRILDSLPPKSRIALASTLDAVLRCELGATNKTKVLRHFRSMRIHFIWFLSKHELTGSVFPVVLLPLETLNYIFACYAAHLGSGHTLSRRTVRSDTIRNYLLAAATLVQLFHPHNLDPRKEKGAPSLCPAIDKVLKELKRWENIPDRREPYTVAMQLLLCSKVAASEPYFKISALRDWFSVMLHAGGRRCEWAQPHHISDLQRTPELNIRGTPAAFCLDDIAFFRPGKRLLTLDTALAQPHLPTMVTVCFRVQKNGAHGETKLFTHNTHDPNLCPVRHWLSIVQRFVHLVGRDKHIPLAIYKDTTSHRVRYITSTDIERQMRLLAAEIYDLDPIRDATDLARFSAHSLRVGACCVLQALGFEEHEIEKLLRWKSKTWQLYTRNFDMAPSDSSALRLVPFGCLQCSGTHSRNLGRRRRWEDRFHQVPRSLVRTLQENEA</sequence>
<reference evidence="2" key="2">
    <citation type="submission" date="2021-04" db="EMBL/GenBank/DDBJ databases">
        <authorList>
            <person name="Podell S."/>
        </authorList>
    </citation>
    <scope>NUCLEOTIDE SEQUENCE</scope>
    <source>
        <strain evidence="2">Hildebrandi</strain>
    </source>
</reference>
<dbReference type="Proteomes" id="UP000693970">
    <property type="component" value="Unassembled WGS sequence"/>
</dbReference>
<evidence type="ECO:0000313" key="3">
    <source>
        <dbReference type="Proteomes" id="UP000693970"/>
    </source>
</evidence>
<dbReference type="EMBL" id="JAGRRH010000004">
    <property type="protein sequence ID" value="KAG7370833.1"/>
    <property type="molecule type" value="Genomic_DNA"/>
</dbReference>
<dbReference type="OrthoDB" id="92990at2759"/>
<evidence type="ECO:0000256" key="1">
    <source>
        <dbReference type="SAM" id="MobiDB-lite"/>
    </source>
</evidence>
<protein>
    <submittedName>
        <fullName evidence="2">Uncharacterized protein</fullName>
    </submittedName>
</protein>
<feature type="region of interest" description="Disordered" evidence="1">
    <location>
        <begin position="1164"/>
        <end position="1185"/>
    </location>
</feature>
<name>A0A9K3LZE6_9STRA</name>
<feature type="compositionally biased region" description="Basic and acidic residues" evidence="1">
    <location>
        <begin position="228"/>
        <end position="237"/>
    </location>
</feature>
<organism evidence="2 3">
    <name type="scientific">Nitzschia inconspicua</name>
    <dbReference type="NCBI Taxonomy" id="303405"/>
    <lineage>
        <taxon>Eukaryota</taxon>
        <taxon>Sar</taxon>
        <taxon>Stramenopiles</taxon>
        <taxon>Ochrophyta</taxon>
        <taxon>Bacillariophyta</taxon>
        <taxon>Bacillariophyceae</taxon>
        <taxon>Bacillariophycidae</taxon>
        <taxon>Bacillariales</taxon>
        <taxon>Bacillariaceae</taxon>
        <taxon>Nitzschia</taxon>
    </lineage>
</organism>